<dbReference type="GO" id="GO:0006508">
    <property type="term" value="P:proteolysis"/>
    <property type="evidence" value="ECO:0007669"/>
    <property type="project" value="InterPro"/>
</dbReference>
<gene>
    <name evidence="3" type="ORF">B0W48_20185</name>
</gene>
<name>A0A1Q2H3E7_9GAMM</name>
<dbReference type="Proteomes" id="UP000188243">
    <property type="component" value="Chromosome"/>
</dbReference>
<feature type="domain" description="Tail specific protease" evidence="2">
    <location>
        <begin position="227"/>
        <end position="430"/>
    </location>
</feature>
<dbReference type="Gene3D" id="3.30.750.44">
    <property type="match status" value="1"/>
</dbReference>
<sequence>MNKGILLFLLTVFCTINSANSAETTWKTQGYGYVFHTVDNKTTAFDLTTKHCLENHFITDEFEQVSFIEETQKVNKDTRLLNFGGLFPLKLTKLDTLPAQCQSKKIITIKDKNYEFNASIVLDVLMNNFEEHYAFSKDKDINWVEQRKFWQKRITSKTTQDELFSIIDDFLKELRDGHAILLNQELDRLSHYSPRKWSFWDELKAHSVNYPEYSTYRELHTALIEKSQENIINYIDKNYSTLQYHDNFTLAKTPQNIAYLKISNFDDFSNNDVKATKEVMEIFTPIIKQSNGLIIDLRFSMGGSDLVAFSILSYLIDSELALGGKQFKTSTGYSELQKIVVAPSKINNYTGSIVVLTSQKTPSAAEVFLLGLQARGNVTFIGERSYGAFSDALTKALPNGWGITLSNEKYLNSHGGNYENIGLPVDHEFVFLNVKNIESGKDVQLTEAIKALR</sequence>
<protein>
    <submittedName>
        <fullName evidence="3">Peptidase</fullName>
    </submittedName>
</protein>
<dbReference type="EMBL" id="CP019628">
    <property type="protein sequence ID" value="AQQ01892.1"/>
    <property type="molecule type" value="Genomic_DNA"/>
</dbReference>
<evidence type="ECO:0000313" key="4">
    <source>
        <dbReference type="Proteomes" id="UP000188243"/>
    </source>
</evidence>
<evidence type="ECO:0000256" key="1">
    <source>
        <dbReference type="SAM" id="SignalP"/>
    </source>
</evidence>
<dbReference type="SMART" id="SM00245">
    <property type="entry name" value="TSPc"/>
    <property type="match status" value="1"/>
</dbReference>
<proteinExistence type="predicted"/>
<dbReference type="PANTHER" id="PTHR11261">
    <property type="entry name" value="INTERPHOTORECEPTOR RETINOID-BINDING PROTEIN"/>
    <property type="match status" value="1"/>
</dbReference>
<evidence type="ECO:0000313" key="3">
    <source>
        <dbReference type="EMBL" id="AQQ01892.1"/>
    </source>
</evidence>
<dbReference type="STRING" id="247523.B0W48_20185"/>
<dbReference type="Gene3D" id="3.90.226.10">
    <property type="entry name" value="2-enoyl-CoA Hydratase, Chain A, domain 1"/>
    <property type="match status" value="1"/>
</dbReference>
<organism evidence="3 4">
    <name type="scientific">Pseudoalteromonas aliena</name>
    <dbReference type="NCBI Taxonomy" id="247523"/>
    <lineage>
        <taxon>Bacteria</taxon>
        <taxon>Pseudomonadati</taxon>
        <taxon>Pseudomonadota</taxon>
        <taxon>Gammaproteobacteria</taxon>
        <taxon>Alteromonadales</taxon>
        <taxon>Pseudoalteromonadaceae</taxon>
        <taxon>Pseudoalteromonas</taxon>
    </lineage>
</organism>
<dbReference type="PANTHER" id="PTHR11261:SF3">
    <property type="entry name" value="RETINOL-BINDING PROTEIN 3"/>
    <property type="match status" value="1"/>
</dbReference>
<dbReference type="Pfam" id="PF03572">
    <property type="entry name" value="Peptidase_S41"/>
    <property type="match status" value="1"/>
</dbReference>
<reference evidence="3 4" key="1">
    <citation type="submission" date="2017-02" db="EMBL/GenBank/DDBJ databases">
        <title>Complete genome sequence of the cold-active Pseudoalteromonas aliena strain EH1 isolated from Arctic seawater.</title>
        <authorList>
            <person name="Kim E."/>
            <person name="Heo E."/>
            <person name="Kim H."/>
            <person name="Kim D."/>
        </authorList>
    </citation>
    <scope>NUCLEOTIDE SEQUENCE [LARGE SCALE GENOMIC DNA]</scope>
    <source>
        <strain evidence="3 4">EH1</strain>
    </source>
</reference>
<dbReference type="GO" id="GO:0008236">
    <property type="term" value="F:serine-type peptidase activity"/>
    <property type="evidence" value="ECO:0007669"/>
    <property type="project" value="InterPro"/>
</dbReference>
<dbReference type="SUPFAM" id="SSF52096">
    <property type="entry name" value="ClpP/crotonase"/>
    <property type="match status" value="1"/>
</dbReference>
<keyword evidence="1" id="KW-0732">Signal</keyword>
<dbReference type="AlphaFoldDB" id="A0A1Q2H3E7"/>
<dbReference type="KEGG" id="paln:B0W48_20185"/>
<dbReference type="RefSeq" id="WP_077538696.1">
    <property type="nucleotide sequence ID" value="NZ_CP019628.1"/>
</dbReference>
<dbReference type="CDD" id="cd07563">
    <property type="entry name" value="Peptidase_S41_IRBP"/>
    <property type="match status" value="1"/>
</dbReference>
<feature type="chain" id="PRO_5012365659" evidence="1">
    <location>
        <begin position="22"/>
        <end position="453"/>
    </location>
</feature>
<dbReference type="InterPro" id="IPR029045">
    <property type="entry name" value="ClpP/crotonase-like_dom_sf"/>
</dbReference>
<feature type="signal peptide" evidence="1">
    <location>
        <begin position="1"/>
        <end position="21"/>
    </location>
</feature>
<evidence type="ECO:0000259" key="2">
    <source>
        <dbReference type="SMART" id="SM00245"/>
    </source>
</evidence>
<dbReference type="InterPro" id="IPR005151">
    <property type="entry name" value="Tail-specific_protease"/>
</dbReference>
<accession>A0A1Q2H3E7</accession>